<dbReference type="Proteomes" id="UP000075420">
    <property type="component" value="Unassembled WGS sequence"/>
</dbReference>
<dbReference type="AlphaFoldDB" id="A0A150PG28"/>
<sequence length="577" mass="64155">MDIRVTEADVVVVGGGSAGSTAAVEAQQRLPRGRVVLLEKAHIKRSGAIAIGMDGLNNAIIPGHATPEQYVKEITVANDGIVNQRAIYEYARNSFAMIQELDAWGVKFQKTRTGDFDVKKVHHNGSYVLPMPEGYDLKKILTRMVKRAGVRVVNRVMATRILVSDGRVAGVMGFDTREGHIEVIKARAVVLCCGASGRLGLPASGYLHGTYENPSNAGDGYSMAYHAGAELTGIECFQINPLIKDYNGPACAYVTGPLGGHTVNAKGHRFIESDYWSGQMMLEFYRELHSANGPVYLKLTHLAPETITEVERVLHQTERPSRGRFHEGRGHSYANDLVEMHISEIGLCSGHSASGVWVNERGETTVPGLYAAGDMACVPHNYLLGALTYGKICAQSALDYIDRAPAVEPVPAAVEAERERILAPLSRRGGVAPHQYEYKVRRLVNDYLQPPKTGNRMSLGLDHFMRAKDELEEVTAASPHELMRVMECHFIRDCAEMAARASLFRTESRWGLYHYRLDFPEMDDQRWFAHVNLKKDERGDMVLFKRPVEPYLFPIDDGELSTYHRLRIPAEEQRAPL</sequence>
<dbReference type="SUPFAM" id="SSF46977">
    <property type="entry name" value="Succinate dehydrogenase/fumarate reductase flavoprotein C-terminal domain"/>
    <property type="match status" value="1"/>
</dbReference>
<dbReference type="PRINTS" id="PR00411">
    <property type="entry name" value="PNDRDTASEI"/>
</dbReference>
<dbReference type="GO" id="GO:0050660">
    <property type="term" value="F:flavin adenine dinucleotide binding"/>
    <property type="evidence" value="ECO:0007669"/>
    <property type="project" value="TreeGrafter"/>
</dbReference>
<evidence type="ECO:0000259" key="3">
    <source>
        <dbReference type="Pfam" id="PF00890"/>
    </source>
</evidence>
<reference evidence="5 6" key="1">
    <citation type="submission" date="2014-02" db="EMBL/GenBank/DDBJ databases">
        <title>The small core and large imbalanced accessory genome model reveals a collaborative survival strategy of Sorangium cellulosum strains in nature.</title>
        <authorList>
            <person name="Han K."/>
            <person name="Peng R."/>
            <person name="Blom J."/>
            <person name="Li Y.-Z."/>
        </authorList>
    </citation>
    <scope>NUCLEOTIDE SEQUENCE [LARGE SCALE GENOMIC DNA]</scope>
    <source>
        <strain evidence="5 6">So0157-25</strain>
    </source>
</reference>
<dbReference type="Pfam" id="PF02910">
    <property type="entry name" value="Succ_DH_flav_C"/>
    <property type="match status" value="1"/>
</dbReference>
<comment type="caution">
    <text evidence="5">The sequence shown here is derived from an EMBL/GenBank/DDBJ whole genome shotgun (WGS) entry which is preliminary data.</text>
</comment>
<dbReference type="NCBIfam" id="NF006131">
    <property type="entry name" value="PRK08275.1"/>
    <property type="match status" value="1"/>
</dbReference>
<dbReference type="Gene3D" id="3.50.50.60">
    <property type="entry name" value="FAD/NAD(P)-binding domain"/>
    <property type="match status" value="2"/>
</dbReference>
<dbReference type="EMBL" id="JELY01001779">
    <property type="protein sequence ID" value="KYF54610.1"/>
    <property type="molecule type" value="Genomic_DNA"/>
</dbReference>
<feature type="domain" description="FAD-dependent oxidoreductase 2 FAD-binding" evidence="3">
    <location>
        <begin position="9"/>
        <end position="378"/>
    </location>
</feature>
<evidence type="ECO:0000313" key="6">
    <source>
        <dbReference type="Proteomes" id="UP000075420"/>
    </source>
</evidence>
<dbReference type="InterPro" id="IPR036188">
    <property type="entry name" value="FAD/NAD-bd_sf"/>
</dbReference>
<evidence type="ECO:0000256" key="2">
    <source>
        <dbReference type="ARBA" id="ARBA00023002"/>
    </source>
</evidence>
<accession>A0A150PG28</accession>
<organism evidence="5 6">
    <name type="scientific">Sorangium cellulosum</name>
    <name type="common">Polyangium cellulosum</name>
    <dbReference type="NCBI Taxonomy" id="56"/>
    <lineage>
        <taxon>Bacteria</taxon>
        <taxon>Pseudomonadati</taxon>
        <taxon>Myxococcota</taxon>
        <taxon>Polyangia</taxon>
        <taxon>Polyangiales</taxon>
        <taxon>Polyangiaceae</taxon>
        <taxon>Sorangium</taxon>
    </lineage>
</organism>
<protein>
    <submittedName>
        <fullName evidence="5">Oxidoreductase</fullName>
    </submittedName>
</protein>
<keyword evidence="1" id="KW-0285">Flavoprotein</keyword>
<dbReference type="GO" id="GO:0000104">
    <property type="term" value="F:succinate dehydrogenase activity"/>
    <property type="evidence" value="ECO:0007669"/>
    <property type="project" value="TreeGrafter"/>
</dbReference>
<dbReference type="Pfam" id="PF00890">
    <property type="entry name" value="FAD_binding_2"/>
    <property type="match status" value="1"/>
</dbReference>
<dbReference type="GO" id="GO:0009055">
    <property type="term" value="F:electron transfer activity"/>
    <property type="evidence" value="ECO:0007669"/>
    <property type="project" value="TreeGrafter"/>
</dbReference>
<proteinExistence type="predicted"/>
<dbReference type="SUPFAM" id="SSF51905">
    <property type="entry name" value="FAD/NAD(P)-binding domain"/>
    <property type="match status" value="1"/>
</dbReference>
<dbReference type="InterPro" id="IPR003953">
    <property type="entry name" value="FAD-dep_OxRdtase_2_FAD-bd"/>
</dbReference>
<dbReference type="PANTHER" id="PTHR11632:SF73">
    <property type="entry name" value="BLR3196 PROTEIN"/>
    <property type="match status" value="1"/>
</dbReference>
<dbReference type="PRINTS" id="PR00368">
    <property type="entry name" value="FADPNR"/>
</dbReference>
<dbReference type="InterPro" id="IPR030664">
    <property type="entry name" value="SdhA/FrdA/AprA"/>
</dbReference>
<evidence type="ECO:0000256" key="1">
    <source>
        <dbReference type="ARBA" id="ARBA00022630"/>
    </source>
</evidence>
<evidence type="ECO:0000313" key="5">
    <source>
        <dbReference type="EMBL" id="KYF54610.1"/>
    </source>
</evidence>
<dbReference type="PIRSF" id="PIRSF000171">
    <property type="entry name" value="SDHA_APRA_LASPO"/>
    <property type="match status" value="1"/>
</dbReference>
<feature type="domain" description="Fumarate reductase/succinate dehydrogenase flavoprotein-like C-terminal" evidence="4">
    <location>
        <begin position="440"/>
        <end position="551"/>
    </location>
</feature>
<dbReference type="GO" id="GO:0009061">
    <property type="term" value="P:anaerobic respiration"/>
    <property type="evidence" value="ECO:0007669"/>
    <property type="project" value="TreeGrafter"/>
</dbReference>
<name>A0A150PG28_SORCE</name>
<dbReference type="GO" id="GO:0005886">
    <property type="term" value="C:plasma membrane"/>
    <property type="evidence" value="ECO:0007669"/>
    <property type="project" value="TreeGrafter"/>
</dbReference>
<dbReference type="InterPro" id="IPR015939">
    <property type="entry name" value="Fum_Rdtase/Succ_DH_flav-like_C"/>
</dbReference>
<evidence type="ECO:0000259" key="4">
    <source>
        <dbReference type="Pfam" id="PF02910"/>
    </source>
</evidence>
<dbReference type="PANTHER" id="PTHR11632">
    <property type="entry name" value="SUCCINATE DEHYDROGENASE 2 FLAVOPROTEIN SUBUNIT"/>
    <property type="match status" value="1"/>
</dbReference>
<gene>
    <name evidence="5" type="ORF">BE08_34715</name>
</gene>
<keyword evidence="2" id="KW-0560">Oxidoreductase</keyword>
<dbReference type="InterPro" id="IPR037099">
    <property type="entry name" value="Fum_R/Succ_DH_flav-like_C_sf"/>
</dbReference>